<dbReference type="PATRIC" id="fig|1121448.10.peg.1600"/>
<evidence type="ECO:0000313" key="1">
    <source>
        <dbReference type="EMBL" id="AGW13441.1"/>
    </source>
</evidence>
<dbReference type="Proteomes" id="UP000016587">
    <property type="component" value="Chromosome"/>
</dbReference>
<keyword evidence="2" id="KW-1185">Reference proteome</keyword>
<dbReference type="HOGENOM" id="CLU_2914928_0_0_7"/>
<dbReference type="AlphaFoldDB" id="T2GBD2"/>
<sequence>MGINFLGLYQGGRGGATASDRRGLAGRGVSFPLPWADTGRHGQIRVPGCWWRMLAHRGQIQ</sequence>
<dbReference type="EMBL" id="CP006585">
    <property type="protein sequence ID" value="AGW13441.1"/>
    <property type="molecule type" value="Genomic_DNA"/>
</dbReference>
<dbReference type="STRING" id="1121448.DGI_1612"/>
<name>T2GBD2_MEGG1</name>
<gene>
    <name evidence="1" type="ORF">DGI_1612</name>
</gene>
<dbReference type="KEGG" id="dgg:DGI_1612"/>
<reference evidence="1 2" key="1">
    <citation type="journal article" date="2013" name="J. Bacteriol.">
        <title>Roles of HynAB and Ech, the only two hydrogenases found in the model sulfate reducer Desulfovibrio gigas.</title>
        <authorList>
            <person name="Morais-Silva F.O."/>
            <person name="Santos C.I."/>
            <person name="Rodrigues R."/>
            <person name="Pereira I.A."/>
            <person name="Rodrigues-Pousada C."/>
        </authorList>
    </citation>
    <scope>NUCLEOTIDE SEQUENCE [LARGE SCALE GENOMIC DNA]</scope>
    <source>
        <strain evidence="2">ATCC 19364 / DSM 1382 / NCIMB 9332 / VKM B-1759</strain>
    </source>
</reference>
<accession>T2GBD2</accession>
<organism evidence="1 2">
    <name type="scientific">Megalodesulfovibrio gigas (strain ATCC 19364 / DSM 1382 / NCIMB 9332 / VKM B-1759)</name>
    <name type="common">Desulfovibrio gigas</name>
    <dbReference type="NCBI Taxonomy" id="1121448"/>
    <lineage>
        <taxon>Bacteria</taxon>
        <taxon>Pseudomonadati</taxon>
        <taxon>Thermodesulfobacteriota</taxon>
        <taxon>Desulfovibrionia</taxon>
        <taxon>Desulfovibrionales</taxon>
        <taxon>Desulfovibrionaceae</taxon>
        <taxon>Megalodesulfovibrio</taxon>
    </lineage>
</organism>
<evidence type="ECO:0000313" key="2">
    <source>
        <dbReference type="Proteomes" id="UP000016587"/>
    </source>
</evidence>
<reference evidence="2" key="2">
    <citation type="submission" date="2013-07" db="EMBL/GenBank/DDBJ databases">
        <authorList>
            <person name="Morais-Silva F.O."/>
            <person name="Rezende A.M."/>
            <person name="Pimentel C."/>
            <person name="Resende D.M."/>
            <person name="Santos C.I."/>
            <person name="Clemente C."/>
            <person name="de Oliveira L.M."/>
            <person name="da Silva S.M."/>
            <person name="Costa D.A."/>
            <person name="Varela-Raposo A."/>
            <person name="Horacio E.C.A."/>
            <person name="Matos M."/>
            <person name="Flores O."/>
            <person name="Ruiz J.C."/>
            <person name="Rodrigues-Pousada C."/>
        </authorList>
    </citation>
    <scope>NUCLEOTIDE SEQUENCE [LARGE SCALE GENOMIC DNA]</scope>
    <source>
        <strain evidence="2">ATCC 19364 / DSM 1382 / NCIMB 9332 / VKM B-1759</strain>
    </source>
</reference>
<proteinExistence type="predicted"/>
<protein>
    <submittedName>
        <fullName evidence="1">Uncharacterized protein</fullName>
    </submittedName>
</protein>